<name>A0A023EVZ1_AEDAL</name>
<evidence type="ECO:0000313" key="2">
    <source>
        <dbReference type="EMBL" id="JAC12494.1"/>
    </source>
</evidence>
<accession>A0A023EVZ1</accession>
<protein>
    <submittedName>
        <fullName evidence="2">Uncharacterized protein</fullName>
    </submittedName>
</protein>
<proteinExistence type="evidence at transcript level"/>
<organism evidence="2">
    <name type="scientific">Aedes albopictus</name>
    <name type="common">Asian tiger mosquito</name>
    <name type="synonym">Stegomyia albopicta</name>
    <dbReference type="NCBI Taxonomy" id="7160"/>
    <lineage>
        <taxon>Eukaryota</taxon>
        <taxon>Metazoa</taxon>
        <taxon>Ecdysozoa</taxon>
        <taxon>Arthropoda</taxon>
        <taxon>Hexapoda</taxon>
        <taxon>Insecta</taxon>
        <taxon>Pterygota</taxon>
        <taxon>Neoptera</taxon>
        <taxon>Endopterygota</taxon>
        <taxon>Diptera</taxon>
        <taxon>Nematocera</taxon>
        <taxon>Culicoidea</taxon>
        <taxon>Culicidae</taxon>
        <taxon>Culicinae</taxon>
        <taxon>Aedini</taxon>
        <taxon>Aedes</taxon>
        <taxon>Stegomyia</taxon>
    </lineage>
</organism>
<feature type="region of interest" description="Disordered" evidence="1">
    <location>
        <begin position="427"/>
        <end position="494"/>
    </location>
</feature>
<dbReference type="EMBL" id="GAPW01001104">
    <property type="protein sequence ID" value="JAC12494.1"/>
    <property type="molecule type" value="mRNA"/>
</dbReference>
<feature type="compositionally biased region" description="Basic and acidic residues" evidence="1">
    <location>
        <begin position="440"/>
        <end position="458"/>
    </location>
</feature>
<dbReference type="VEuPathDB" id="VectorBase:AALF007146"/>
<sequence>MAHNRIFMVELIVEDLQMFSAEQLGGSSSPPPEEVQPQPTDEEAGESESSPTCPERCIRFQLSNLARCEVCEKDFGSQLDESSAKLGENCMFTLNVDGLKENELSFEISALEKRKDGGKKVLGKWVEPANELLDNLAKNFDNVNGRRGSEISIGTALSDDSVSKKNYPVSETIRSLYPLRDEQEVVRGCVIVTVRISCLGTRINQKVKLGAKDDQPGVTCFKMTDQEGEEQFMKCVAFDEVAHPHPVMCEECEKPPSMISLPPTPPGSVCSKEEVCAPYDEYTAEMNGNAISIRVEKDSEIKVMLDDEQDNSCTKGCWTSLKLPEGIYALEERFVQREENACRLPVIRGNLKYPARQWSADFMMCKQKRPICAEDYRKRPDPTRSICMQTRDPEEPHSVHPCGIEICKKGWQDPNVDVFVLKLGKNKTTRSQNGGNQIELELRTPKGPMREKRPKETRGVQVIESEFEDFKPPQAEDSKKPKKKASGKKGAKKK</sequence>
<dbReference type="Pfam" id="PF14924">
    <property type="entry name" value="MAP10_N"/>
    <property type="match status" value="1"/>
</dbReference>
<evidence type="ECO:0000256" key="1">
    <source>
        <dbReference type="SAM" id="MobiDB-lite"/>
    </source>
</evidence>
<dbReference type="VEuPathDB" id="VectorBase:AALC636_027744"/>
<feature type="compositionally biased region" description="Basic residues" evidence="1">
    <location>
        <begin position="480"/>
        <end position="494"/>
    </location>
</feature>
<dbReference type="VEuPathDB" id="VectorBase:AALFPA_052249"/>
<feature type="region of interest" description="Disordered" evidence="1">
    <location>
        <begin position="22"/>
        <end position="53"/>
    </location>
</feature>
<dbReference type="AlphaFoldDB" id="A0A023EVZ1"/>
<feature type="compositionally biased region" description="Basic and acidic residues" evidence="1">
    <location>
        <begin position="468"/>
        <end position="479"/>
    </location>
</feature>
<reference evidence="2" key="1">
    <citation type="journal article" date="2014" name="PLoS Negl. Trop. Dis.">
        <title>Identification and characterization of seminal fluid proteins in the Asian tiger mosquito, Aedes albopictus.</title>
        <authorList>
            <person name="Boes K.E."/>
            <person name="Ribeiro J.M."/>
            <person name="Wong A."/>
            <person name="Harrington L.C."/>
            <person name="Wolfner M.F."/>
            <person name="Sirot L.K."/>
        </authorList>
    </citation>
    <scope>NUCLEOTIDE SEQUENCE</scope>
    <source>
        <tissue evidence="2">Reproductive organs</tissue>
    </source>
</reference>